<dbReference type="STRING" id="553466.SAMN04487950_0146"/>
<protein>
    <submittedName>
        <fullName evidence="2">Secreted protein containing C-terminal beta-propeller domain</fullName>
    </submittedName>
</protein>
<reference evidence="3" key="1">
    <citation type="submission" date="2016-10" db="EMBL/GenBank/DDBJ databases">
        <authorList>
            <person name="Varghese N."/>
            <person name="Submissions S."/>
        </authorList>
    </citation>
    <scope>NUCLEOTIDE SEQUENCE [LARGE SCALE GENOMIC DNA]</scope>
    <source>
        <strain evidence="3">CGMCC 1.7738</strain>
    </source>
</reference>
<dbReference type="InterPro" id="IPR011047">
    <property type="entry name" value="Quinoprotein_ADH-like_sf"/>
</dbReference>
<evidence type="ECO:0000313" key="3">
    <source>
        <dbReference type="Proteomes" id="UP000199607"/>
    </source>
</evidence>
<feature type="region of interest" description="Disordered" evidence="1">
    <location>
        <begin position="114"/>
        <end position="165"/>
    </location>
</feature>
<dbReference type="InterPro" id="IPR019198">
    <property type="entry name" value="Beta_propeller_containing"/>
</dbReference>
<dbReference type="Pfam" id="PF09826">
    <property type="entry name" value="Beta_propel"/>
    <property type="match status" value="1"/>
</dbReference>
<dbReference type="RefSeq" id="WP_089864468.1">
    <property type="nucleotide sequence ID" value="NZ_FOTC01000001.1"/>
</dbReference>
<feature type="compositionally biased region" description="Gly residues" evidence="1">
    <location>
        <begin position="135"/>
        <end position="145"/>
    </location>
</feature>
<feature type="region of interest" description="Disordered" evidence="1">
    <location>
        <begin position="36"/>
        <end position="55"/>
    </location>
</feature>
<proteinExistence type="predicted"/>
<sequence length="706" mass="76157">MPRNPLSTTAVAAIAVVALLVGTAVGAGVYAAVGSDDGSNSQQLRDGQSTATNSSSADVAAFSSAAAFRSYLDASADRRSGGYYGATFLDGPRVASSAEGGTADDVVTETAVAESTPQATAEAAQTVASDTSAGGNAGGVDGSGGSDSVDRVSGTNVQVTDVDEPDVVKSDGESVYYARGSRSGFYPNKRAGVTLLNTADPVSPELAGEIDASGQLLLANDTLLVLSHDAVVAYDVSDRENPEERWTKEVSGRLQTARLSDGHVYLVTVDGLRYDAPCPIRPFGDGGAEVACTDVYHPTEPVPVDQTYTTTALDPESGDVADSVSFLGGHRSTVYMSGDSLYVTYVQPPEYGRLYLDFLLTEERDRLPDSVVDRLETLREYDLSSQARSIETNRALSAWYRSLDADERREVQTELANDWRNHLDEHKRELTSTGIVKVSVDSAEGESDGDSAPSLAVADVGSVPGVPLNQFSLSEYDGHLRIATTIQAPGTESENDLYVLDEQLETVGEVQGMGVDEQIYSVRYVGDTAYVVTFKRIDPFHVVDLSDPENPEVKGELKLPGFSSYLHPLSEDRVLGVGEENGQVKAVVFDVSDPENPTVEDDYVLDERWSAIRESHHAFLIDRKHGVFFLPGQQGGYVFGYDDGLELQKVVDVQGAQRAIYLNDYLYVFGESEVVVVDETNWERVTMLELPEYRYDVVEEPEPRAE</sequence>
<dbReference type="SUPFAM" id="SSF50998">
    <property type="entry name" value="Quinoprotein alcohol dehydrogenase-like"/>
    <property type="match status" value="1"/>
</dbReference>
<accession>A0A1I4AXV3</accession>
<gene>
    <name evidence="2" type="ORF">SAMN04487950_0146</name>
</gene>
<dbReference type="AlphaFoldDB" id="A0A1I4AXV3"/>
<keyword evidence="3" id="KW-1185">Reference proteome</keyword>
<feature type="compositionally biased region" description="Polar residues" evidence="1">
    <location>
        <begin position="37"/>
        <end position="53"/>
    </location>
</feature>
<dbReference type="EMBL" id="FOTC01000001">
    <property type="protein sequence ID" value="SFK60701.1"/>
    <property type="molecule type" value="Genomic_DNA"/>
</dbReference>
<evidence type="ECO:0000313" key="2">
    <source>
        <dbReference type="EMBL" id="SFK60701.1"/>
    </source>
</evidence>
<dbReference type="Proteomes" id="UP000199607">
    <property type="component" value="Unassembled WGS sequence"/>
</dbReference>
<organism evidence="2 3">
    <name type="scientific">Halogranum rubrum</name>
    <dbReference type="NCBI Taxonomy" id="553466"/>
    <lineage>
        <taxon>Archaea</taxon>
        <taxon>Methanobacteriati</taxon>
        <taxon>Methanobacteriota</taxon>
        <taxon>Stenosarchaea group</taxon>
        <taxon>Halobacteria</taxon>
        <taxon>Halobacteriales</taxon>
        <taxon>Haloferacaceae</taxon>
    </lineage>
</organism>
<evidence type="ECO:0000256" key="1">
    <source>
        <dbReference type="SAM" id="MobiDB-lite"/>
    </source>
</evidence>
<name>A0A1I4AXV3_9EURY</name>